<evidence type="ECO:0000256" key="2">
    <source>
        <dbReference type="SAM" id="SignalP"/>
    </source>
</evidence>
<dbReference type="RefSeq" id="WP_010365543.1">
    <property type="nucleotide sequence ID" value="NZ_AKBN02000020.1"/>
</dbReference>
<organism evidence="3">
    <name type="scientific">Xanthomonas vasicola pv. vasculorum NCPPB 890</name>
    <dbReference type="NCBI Taxonomy" id="1184265"/>
    <lineage>
        <taxon>Bacteria</taxon>
        <taxon>Pseudomonadati</taxon>
        <taxon>Pseudomonadota</taxon>
        <taxon>Gammaproteobacteria</taxon>
        <taxon>Lysobacterales</taxon>
        <taxon>Lysobacteraceae</taxon>
        <taxon>Xanthomonas</taxon>
    </lineage>
</organism>
<keyword evidence="2" id="KW-0732">Signal</keyword>
<sequence>MRLPHTLLSSLFAVSLPLLPLSARAQSGWINQQGEAIADSPSRKMVQGLGASLLLTSDADWAAKWNTPSDTTPHFSEVDHVSAGDSLFPLMFISNPGLDAQQRADVVCSIRVIDPTEHAEQNAVDAPCLQGSISGNPRNVFLAHVGMTARAEASAPPGRWQVQVTFTDRHRSISIPPSTTYTQGRQRRRAKAR</sequence>
<evidence type="ECO:0000256" key="1">
    <source>
        <dbReference type="SAM" id="MobiDB-lite"/>
    </source>
</evidence>
<accession>A0A836ZUQ0</accession>
<dbReference type="AlphaFoldDB" id="A0A836ZUQ0"/>
<gene>
    <name evidence="3" type="ORF">A11K_0101270</name>
</gene>
<feature type="signal peptide" evidence="2">
    <location>
        <begin position="1"/>
        <end position="25"/>
    </location>
</feature>
<evidence type="ECO:0000313" key="3">
    <source>
        <dbReference type="EMBL" id="KFA03817.1"/>
    </source>
</evidence>
<proteinExistence type="predicted"/>
<feature type="compositionally biased region" description="Polar residues" evidence="1">
    <location>
        <begin position="175"/>
        <end position="184"/>
    </location>
</feature>
<protein>
    <submittedName>
        <fullName evidence="3">Uncharacterized protein</fullName>
    </submittedName>
</protein>
<dbReference type="EMBL" id="AKBN01000060">
    <property type="protein sequence ID" value="KFA03817.1"/>
    <property type="molecule type" value="Genomic_DNA"/>
</dbReference>
<name>A0A836ZUQ0_XANVA</name>
<feature type="region of interest" description="Disordered" evidence="1">
    <location>
        <begin position="169"/>
        <end position="193"/>
    </location>
</feature>
<comment type="caution">
    <text evidence="3">The sequence shown here is derived from an EMBL/GenBank/DDBJ whole genome shotgun (WGS) entry which is preliminary data.</text>
</comment>
<feature type="chain" id="PRO_5043321923" evidence="2">
    <location>
        <begin position="26"/>
        <end position="193"/>
    </location>
</feature>
<reference evidence="3" key="1">
    <citation type="submission" date="2012-05" db="EMBL/GenBank/DDBJ databases">
        <authorList>
            <person name="Studholme D.J."/>
            <person name="Wasukira A."/>
            <person name="Grant M."/>
        </authorList>
    </citation>
    <scope>NUCLEOTIDE SEQUENCE [LARGE SCALE GENOMIC DNA]</scope>
    <source>
        <strain evidence="3">NCPPB 890</strain>
    </source>
</reference>